<keyword evidence="3" id="KW-0645">Protease</keyword>
<dbReference type="STRING" id="1003.SAMN04488541_1003129"/>
<dbReference type="AlphaFoldDB" id="A0A1I2BRR5"/>
<keyword evidence="4" id="KW-1185">Reference proteome</keyword>
<dbReference type="InterPro" id="IPR001478">
    <property type="entry name" value="PDZ"/>
</dbReference>
<evidence type="ECO:0000256" key="1">
    <source>
        <dbReference type="SAM" id="SignalP"/>
    </source>
</evidence>
<proteinExistence type="predicted"/>
<dbReference type="OrthoDB" id="9778516at2"/>
<dbReference type="SUPFAM" id="SSF50156">
    <property type="entry name" value="PDZ domain-like"/>
    <property type="match status" value="1"/>
</dbReference>
<feature type="domain" description="PDZ" evidence="2">
    <location>
        <begin position="523"/>
        <end position="596"/>
    </location>
</feature>
<feature type="chain" id="PRO_5011733047" evidence="1">
    <location>
        <begin position="20"/>
        <end position="642"/>
    </location>
</feature>
<accession>A0A1I2BRR5</accession>
<gene>
    <name evidence="3" type="ORF">SAMN04488541_1003129</name>
</gene>
<dbReference type="RefSeq" id="WP_091539573.1">
    <property type="nucleotide sequence ID" value="NZ_FONY01000003.1"/>
</dbReference>
<dbReference type="InterPro" id="IPR007963">
    <property type="entry name" value="Peptidase_M61_catalytic"/>
</dbReference>
<evidence type="ECO:0000313" key="3">
    <source>
        <dbReference type="EMBL" id="SFE58784.1"/>
    </source>
</evidence>
<dbReference type="InterPro" id="IPR036034">
    <property type="entry name" value="PDZ_sf"/>
</dbReference>
<dbReference type="SMART" id="SM00228">
    <property type="entry name" value="PDZ"/>
    <property type="match status" value="1"/>
</dbReference>
<keyword evidence="1" id="KW-0732">Signal</keyword>
<dbReference type="EMBL" id="FONY01000003">
    <property type="protein sequence ID" value="SFE58784.1"/>
    <property type="molecule type" value="Genomic_DNA"/>
</dbReference>
<dbReference type="GO" id="GO:0008237">
    <property type="term" value="F:metallopeptidase activity"/>
    <property type="evidence" value="ECO:0007669"/>
    <property type="project" value="UniProtKB-KW"/>
</dbReference>
<keyword evidence="3" id="KW-0482">Metalloprotease</keyword>
<evidence type="ECO:0000313" key="4">
    <source>
        <dbReference type="Proteomes" id="UP000199513"/>
    </source>
</evidence>
<sequence>MKKLWFSFILILFISVSQLPLTFAQKKTQEKKVKGGKPVQQEVVPPSPAIPQTENYQFSLDLTKVQDDKLMVELIAPKITENEVVYCMPKIVPGTYSIYDFGRFLSDFKAYNAQGEQLTVSVLDENRWKINDAKNLYKITYWVEDSYDSNKKNVVFEPAGTNIEEKTNFMINTYGFFGYIEGMKFNDYEVNITKPEGFFGATSMQAVSTTATSDKFLMGDYVQLADAPIMYSQPDTTVMQVGGADILISVYSPSKKLTSKFVAEQIKPILMAQKDYLGGKLPVNRYAFIIYLFRGFTRSGAYGALEHSYSSVYFLPEIEPEDLAQMIKDVAAHEFFHIVTPLSIHSKEIHDFDFINPQMSKHLWLYEGCIEYFAGHVQVKHGLMSEQDYFNVILGKINEAKGYQDRLPFTVMSKGCLHEHKSQYQNVYAKGALIGMCLDIKLRQFSNGKYGLQDLIIDLSKQYGKDKPFDDEELFDKIVEITKFPELRKFFADYVEGEKPLPFKEIFKSVGLRYDVTETQKRLSLGLQLSFDESTGHFVIEDINEINEKSGFQKGDFLVAINKTKVTQQNYRDVFEEVKKTNKEGDKVTIVIVREENGKRKEKKVKGTMVMVEDKVYFPLAIDEKATPEQVKLRNAWLKVGI</sequence>
<dbReference type="GO" id="GO:0006508">
    <property type="term" value="P:proteolysis"/>
    <property type="evidence" value="ECO:0007669"/>
    <property type="project" value="UniProtKB-KW"/>
</dbReference>
<evidence type="ECO:0000259" key="2">
    <source>
        <dbReference type="SMART" id="SM00228"/>
    </source>
</evidence>
<reference evidence="3 4" key="1">
    <citation type="submission" date="2016-10" db="EMBL/GenBank/DDBJ databases">
        <authorList>
            <person name="de Groot N.N."/>
        </authorList>
    </citation>
    <scope>NUCLEOTIDE SEQUENCE [LARGE SCALE GENOMIC DNA]</scope>
    <source>
        <strain>GEY</strain>
        <strain evidence="4">DSM 9560</strain>
    </source>
</reference>
<dbReference type="Pfam" id="PF17899">
    <property type="entry name" value="Peptidase_M61_N"/>
    <property type="match status" value="1"/>
</dbReference>
<dbReference type="Pfam" id="PF05299">
    <property type="entry name" value="Peptidase_M61"/>
    <property type="match status" value="1"/>
</dbReference>
<keyword evidence="3" id="KW-0378">Hydrolase</keyword>
<dbReference type="Gene3D" id="1.10.390.10">
    <property type="entry name" value="Neutral Protease Domain 2"/>
    <property type="match status" value="1"/>
</dbReference>
<organism evidence="3 4">
    <name type="scientific">Thermoflexibacter ruber</name>
    <dbReference type="NCBI Taxonomy" id="1003"/>
    <lineage>
        <taxon>Bacteria</taxon>
        <taxon>Pseudomonadati</taxon>
        <taxon>Bacteroidota</taxon>
        <taxon>Cytophagia</taxon>
        <taxon>Cytophagales</taxon>
        <taxon>Thermoflexibacteraceae</taxon>
        <taxon>Thermoflexibacter</taxon>
    </lineage>
</organism>
<dbReference type="Proteomes" id="UP000199513">
    <property type="component" value="Unassembled WGS sequence"/>
</dbReference>
<dbReference type="InterPro" id="IPR027268">
    <property type="entry name" value="Peptidase_M4/M1_CTD_sf"/>
</dbReference>
<protein>
    <submittedName>
        <fullName evidence="3">Predicted metalloprotease, contains C-terminal PDZ domain</fullName>
    </submittedName>
</protein>
<feature type="signal peptide" evidence="1">
    <location>
        <begin position="1"/>
        <end position="19"/>
    </location>
</feature>
<dbReference type="Gene3D" id="2.60.40.3650">
    <property type="match status" value="1"/>
</dbReference>
<name>A0A1I2BRR5_9BACT</name>
<dbReference type="InterPro" id="IPR040756">
    <property type="entry name" value="Peptidase_M61_N"/>
</dbReference>
<dbReference type="Gene3D" id="2.30.42.10">
    <property type="match status" value="1"/>
</dbReference>
<dbReference type="SUPFAM" id="SSF55486">
    <property type="entry name" value="Metalloproteases ('zincins'), catalytic domain"/>
    <property type="match status" value="1"/>
</dbReference>